<comment type="caution">
    <text evidence="2">The sequence shown here is derived from an EMBL/GenBank/DDBJ whole genome shotgun (WGS) entry which is preliminary data.</text>
</comment>
<organism evidence="2 3">
    <name type="scientific">Rhizobium aethiopicum</name>
    <dbReference type="NCBI Taxonomy" id="1138170"/>
    <lineage>
        <taxon>Bacteria</taxon>
        <taxon>Pseudomonadati</taxon>
        <taxon>Pseudomonadota</taxon>
        <taxon>Alphaproteobacteria</taxon>
        <taxon>Hyphomicrobiales</taxon>
        <taxon>Rhizobiaceae</taxon>
        <taxon>Rhizobium/Agrobacterium group</taxon>
        <taxon>Rhizobium</taxon>
    </lineage>
</organism>
<keyword evidence="3" id="KW-1185">Reference proteome</keyword>
<dbReference type="AlphaFoldDB" id="A0A7W6MIE0"/>
<dbReference type="Pfam" id="PF01177">
    <property type="entry name" value="Asp_Glu_race"/>
    <property type="match status" value="1"/>
</dbReference>
<dbReference type="RefSeq" id="WP_184456191.1">
    <property type="nucleotide sequence ID" value="NZ_JACIFV010000007.1"/>
</dbReference>
<proteinExistence type="inferred from homology"/>
<name>A0A7W6MIE0_9HYPH</name>
<evidence type="ECO:0000313" key="3">
    <source>
        <dbReference type="Proteomes" id="UP000524492"/>
    </source>
</evidence>
<dbReference type="Proteomes" id="UP000524492">
    <property type="component" value="Unassembled WGS sequence"/>
</dbReference>
<evidence type="ECO:0000256" key="1">
    <source>
        <dbReference type="ARBA" id="ARBA00038414"/>
    </source>
</evidence>
<dbReference type="InterPro" id="IPR015942">
    <property type="entry name" value="Asp/Glu/hydantoin_racemase"/>
</dbReference>
<gene>
    <name evidence="2" type="ORF">GGD53_002458</name>
</gene>
<reference evidence="2 3" key="1">
    <citation type="submission" date="2020-08" db="EMBL/GenBank/DDBJ databases">
        <title>Genomic Encyclopedia of Type Strains, Phase IV (KMG-V): Genome sequencing to study the core and pangenomes of soil and plant-associated prokaryotes.</title>
        <authorList>
            <person name="Whitman W."/>
        </authorList>
    </citation>
    <scope>NUCLEOTIDE SEQUENCE [LARGE SCALE GENOMIC DNA]</scope>
    <source>
        <strain evidence="2 3">SEMIA 4074</strain>
    </source>
</reference>
<sequence>MPSEMNESPALAMIHTVPGIIPAFNELVGLHLTGWRSFNMLDESLLGNTIREGALSPQTMRRLATQIWSAVDAGASAVLVTCSSLGPAVDAAMPLCPIPLFRIDDGMAIEAIHRGNRVGVLATLATTMNPTTRLIERHAERTGRRVSVIGRLCEGAFDKLRHGDRAAHDAMVREGLASLVGSVDVVVLAQASMAYALNATSEASLPVLTSPELGVLHISRALKARSRVQESAHS</sequence>
<comment type="similarity">
    <text evidence="1">Belongs to the HyuE racemase family.</text>
</comment>
<accession>A0A7W6MIE0</accession>
<dbReference type="Gene3D" id="3.40.50.12500">
    <property type="match status" value="1"/>
</dbReference>
<dbReference type="EMBL" id="JACIFV010000007">
    <property type="protein sequence ID" value="MBB4192301.1"/>
    <property type="molecule type" value="Genomic_DNA"/>
</dbReference>
<dbReference type="InterPro" id="IPR053714">
    <property type="entry name" value="Iso_Racemase_Enz_sf"/>
</dbReference>
<protein>
    <submittedName>
        <fullName evidence="2">Asp/Glu/hydantoin racemase</fullName>
    </submittedName>
</protein>
<dbReference type="GO" id="GO:0047661">
    <property type="term" value="F:amino-acid racemase activity"/>
    <property type="evidence" value="ECO:0007669"/>
    <property type="project" value="InterPro"/>
</dbReference>
<evidence type="ECO:0000313" key="2">
    <source>
        <dbReference type="EMBL" id="MBB4192301.1"/>
    </source>
</evidence>